<dbReference type="OrthoDB" id="5298283at2"/>
<dbReference type="PANTHER" id="PTHR21716:SF4">
    <property type="entry name" value="TRANSMEMBRANE PROTEIN 245"/>
    <property type="match status" value="1"/>
</dbReference>
<dbReference type="PANTHER" id="PTHR21716">
    <property type="entry name" value="TRANSMEMBRANE PROTEIN"/>
    <property type="match status" value="1"/>
</dbReference>
<dbReference type="GO" id="GO:0016020">
    <property type="term" value="C:membrane"/>
    <property type="evidence" value="ECO:0007669"/>
    <property type="project" value="UniProtKB-SubCell"/>
</dbReference>
<keyword evidence="4 6" id="KW-1133">Transmembrane helix</keyword>
<name>A0A177N7Q9_9GAMM</name>
<dbReference type="Proteomes" id="UP000078476">
    <property type="component" value="Unassembled WGS sequence"/>
</dbReference>
<feature type="transmembrane region" description="Helical" evidence="6">
    <location>
        <begin position="31"/>
        <end position="49"/>
    </location>
</feature>
<dbReference type="InterPro" id="IPR002549">
    <property type="entry name" value="AI-2E-like"/>
</dbReference>
<sequence>MQKNTPYILFLTFVLLVTVSFFLLIKDFLLACFWAIILAVVFDPVYRLFRQYFKSSEILALFLTMIMIILVFVIPLLTLTLMITEESTNYYLKIQGGEINPQVYFQNTIKLLLPKFNKLSHMQALTVEQISSSAGNAFAEAVKYIAQQVPSLTQNLLNLIVQFALTFYILFFLLRDGQHLIRKLNFLIPIGDGIETELFERFTSVARATVKGGLIVAVIQGSIGGFLFWFVGIPAAFLWGMLMIVLSLLPVGSALVWAPAAVILFLQGQTLKAVIVLTVGILVIGMIDNFLRPRLIGKDSKMSDYLVLVSTLGGLTWFSLTGFVLGPIIAALFITCWDIMGKESQVSKRKQGQSL</sequence>
<evidence type="ECO:0000256" key="1">
    <source>
        <dbReference type="ARBA" id="ARBA00004141"/>
    </source>
</evidence>
<feature type="transmembrane region" description="Helical" evidence="6">
    <location>
        <begin position="61"/>
        <end position="83"/>
    </location>
</feature>
<evidence type="ECO:0000256" key="4">
    <source>
        <dbReference type="ARBA" id="ARBA00022989"/>
    </source>
</evidence>
<reference evidence="7 8" key="1">
    <citation type="submission" date="2016-03" db="EMBL/GenBank/DDBJ databases">
        <authorList>
            <person name="Ploux O."/>
        </authorList>
    </citation>
    <scope>NUCLEOTIDE SEQUENCE [LARGE SCALE GENOMIC DNA]</scope>
    <source>
        <strain evidence="7 8">R-45370</strain>
    </source>
</reference>
<evidence type="ECO:0000256" key="2">
    <source>
        <dbReference type="ARBA" id="ARBA00009773"/>
    </source>
</evidence>
<evidence type="ECO:0000256" key="3">
    <source>
        <dbReference type="ARBA" id="ARBA00022692"/>
    </source>
</evidence>
<feature type="transmembrane region" description="Helical" evidence="6">
    <location>
        <begin position="156"/>
        <end position="174"/>
    </location>
</feature>
<feature type="transmembrane region" description="Helical" evidence="6">
    <location>
        <begin position="311"/>
        <end position="340"/>
    </location>
</feature>
<dbReference type="AlphaFoldDB" id="A0A177N7Q9"/>
<feature type="transmembrane region" description="Helical" evidence="6">
    <location>
        <begin position="273"/>
        <end position="291"/>
    </location>
</feature>
<evidence type="ECO:0000256" key="5">
    <source>
        <dbReference type="ARBA" id="ARBA00023136"/>
    </source>
</evidence>
<keyword evidence="8" id="KW-1185">Reference proteome</keyword>
<protein>
    <submittedName>
        <fullName evidence="7">AI-2E family transporter</fullName>
    </submittedName>
</protein>
<comment type="subcellular location">
    <subcellularLocation>
        <location evidence="1">Membrane</location>
        <topology evidence="1">Multi-pass membrane protein</topology>
    </subcellularLocation>
</comment>
<keyword evidence="5 6" id="KW-0472">Membrane</keyword>
<organism evidence="7 8">
    <name type="scientific">Methylomonas lenta</name>
    <dbReference type="NCBI Taxonomy" id="980561"/>
    <lineage>
        <taxon>Bacteria</taxon>
        <taxon>Pseudomonadati</taxon>
        <taxon>Pseudomonadota</taxon>
        <taxon>Gammaproteobacteria</taxon>
        <taxon>Methylococcales</taxon>
        <taxon>Methylococcaceae</taxon>
        <taxon>Methylomonas</taxon>
    </lineage>
</organism>
<feature type="transmembrane region" description="Helical" evidence="6">
    <location>
        <begin position="212"/>
        <end position="231"/>
    </location>
</feature>
<proteinExistence type="inferred from homology"/>
<feature type="transmembrane region" description="Helical" evidence="6">
    <location>
        <begin position="237"/>
        <end position="266"/>
    </location>
</feature>
<comment type="similarity">
    <text evidence="2">Belongs to the autoinducer-2 exporter (AI-2E) (TC 2.A.86) family.</text>
</comment>
<evidence type="ECO:0000256" key="6">
    <source>
        <dbReference type="SAM" id="Phobius"/>
    </source>
</evidence>
<evidence type="ECO:0000313" key="7">
    <source>
        <dbReference type="EMBL" id="OAI13902.1"/>
    </source>
</evidence>
<keyword evidence="3 6" id="KW-0812">Transmembrane</keyword>
<evidence type="ECO:0000313" key="8">
    <source>
        <dbReference type="Proteomes" id="UP000078476"/>
    </source>
</evidence>
<accession>A0A177N7Q9</accession>
<dbReference type="RefSeq" id="WP_066983904.1">
    <property type="nucleotide sequence ID" value="NZ_LUUI01000115.1"/>
</dbReference>
<feature type="transmembrane region" description="Helical" evidence="6">
    <location>
        <begin position="7"/>
        <end position="25"/>
    </location>
</feature>
<dbReference type="EMBL" id="LUUI01000115">
    <property type="protein sequence ID" value="OAI13902.1"/>
    <property type="molecule type" value="Genomic_DNA"/>
</dbReference>
<dbReference type="Pfam" id="PF01594">
    <property type="entry name" value="AI-2E_transport"/>
    <property type="match status" value="1"/>
</dbReference>
<comment type="caution">
    <text evidence="7">The sequence shown here is derived from an EMBL/GenBank/DDBJ whole genome shotgun (WGS) entry which is preliminary data.</text>
</comment>
<gene>
    <name evidence="7" type="ORF">A1359_11595</name>
</gene>